<feature type="transmembrane region" description="Helical" evidence="1">
    <location>
        <begin position="79"/>
        <end position="99"/>
    </location>
</feature>
<keyword evidence="1" id="KW-0472">Membrane</keyword>
<dbReference type="OrthoDB" id="4335991at2"/>
<dbReference type="RefSeq" id="WP_075710161.1">
    <property type="nucleotide sequence ID" value="NZ_AP019655.1"/>
</dbReference>
<dbReference type="Proteomes" id="UP000186313">
    <property type="component" value="Unassembled WGS sequence"/>
</dbReference>
<reference evidence="4 5" key="1">
    <citation type="submission" date="2016-09" db="EMBL/GenBank/DDBJ databases">
        <title>Genomic Taxonomy of the Vibrionaceae.</title>
        <authorList>
            <person name="Gonzalez-Castillo A."/>
            <person name="Gomez-Gil B."/>
            <person name="Enciso-Ibarra K."/>
        </authorList>
    </citation>
    <scope>NUCLEOTIDE SEQUENCE [LARGE SCALE GENOMIC DNA]</scope>
    <source>
        <strain evidence="3 4">CAIM 1902</strain>
        <strain evidence="2 5">CAIM 703</strain>
    </source>
</reference>
<evidence type="ECO:0000313" key="3">
    <source>
        <dbReference type="EMBL" id="OLQ87698.1"/>
    </source>
</evidence>
<evidence type="ECO:0000313" key="2">
    <source>
        <dbReference type="EMBL" id="OLQ86304.1"/>
    </source>
</evidence>
<feature type="transmembrane region" description="Helical" evidence="1">
    <location>
        <begin position="46"/>
        <end position="67"/>
    </location>
</feature>
<dbReference type="EMBL" id="MJMJ01000043">
    <property type="protein sequence ID" value="OLQ86304.1"/>
    <property type="molecule type" value="Genomic_DNA"/>
</dbReference>
<gene>
    <name evidence="3" type="ORF">BIY20_13380</name>
    <name evidence="2" type="ORF">BIY22_11690</name>
</gene>
<feature type="transmembrane region" description="Helical" evidence="1">
    <location>
        <begin position="105"/>
        <end position="124"/>
    </location>
</feature>
<keyword evidence="1" id="KW-1133">Transmembrane helix</keyword>
<evidence type="ECO:0000256" key="1">
    <source>
        <dbReference type="SAM" id="Phobius"/>
    </source>
</evidence>
<sequence>MNIWILSAGLLGVFTSLVHLFAGQIDPIRPFLKSDLDDVPKATLLACWHLVSVTLLVTALMLTYVGWYGLNAYYFPTQLLGILYILFSMVFVVVGWYFFGSRVFVRLPQWILLLPIGLLAGYGAL</sequence>
<comment type="caution">
    <text evidence="2">The sequence shown here is derived from an EMBL/GenBank/DDBJ whole genome shotgun (WGS) entry which is preliminary data.</text>
</comment>
<protein>
    <submittedName>
        <fullName evidence="2">Uncharacterized protein</fullName>
    </submittedName>
</protein>
<keyword evidence="1" id="KW-0812">Transmembrane</keyword>
<organism evidence="2 5">
    <name type="scientific">Vibrio panuliri</name>
    <dbReference type="NCBI Taxonomy" id="1381081"/>
    <lineage>
        <taxon>Bacteria</taxon>
        <taxon>Pseudomonadati</taxon>
        <taxon>Pseudomonadota</taxon>
        <taxon>Gammaproteobacteria</taxon>
        <taxon>Vibrionales</taxon>
        <taxon>Vibrionaceae</taxon>
        <taxon>Vibrio</taxon>
    </lineage>
</organism>
<keyword evidence="4" id="KW-1185">Reference proteome</keyword>
<dbReference type="AlphaFoldDB" id="A0A1Q9HAZ9"/>
<evidence type="ECO:0000313" key="5">
    <source>
        <dbReference type="Proteomes" id="UP000186313"/>
    </source>
</evidence>
<name>A0A1Q9HAZ9_9VIBR</name>
<accession>A0A1Q9HAZ9</accession>
<proteinExistence type="predicted"/>
<evidence type="ECO:0000313" key="4">
    <source>
        <dbReference type="Proteomes" id="UP000186039"/>
    </source>
</evidence>
<dbReference type="Proteomes" id="UP000186039">
    <property type="component" value="Unassembled WGS sequence"/>
</dbReference>
<dbReference type="EMBL" id="MJMH01000196">
    <property type="protein sequence ID" value="OLQ87698.1"/>
    <property type="molecule type" value="Genomic_DNA"/>
</dbReference>